<feature type="compositionally biased region" description="Basic and acidic residues" evidence="1">
    <location>
        <begin position="650"/>
        <end position="664"/>
    </location>
</feature>
<sequence length="703" mass="77920">MTPLPGDDAALLHPGSEGNATMAPVRFKGRGMLLDQELYIQREADRELLEALRSGQHCHVLAPRQVGKSNLRVRATGLLRDTGVRCVSLDLTGIASRSDEEAWYSSLIRRLTGGLALSIDLDALRTRARGRPSERMIEFLHDEVLSRVAEPLVIFIDEIDLTLELPFRDDFFRALLFMQDARADDPAWRRLTFCLLGVASPIDLVSNLVATPFNKSKPIELRDFTRTELRHLGRGLLPVGGDTDALIDAIFEWTGGHPAFTQQICERLILVGLDGRAEAERVAELAEEMYLRRGRGVDPILADIDRRFTGANRETPQSSGLLKSYKDLLHGAKIRTDEASHLHFGLLIAGLVAERDGLFTLRNKIIATVFDEAWVDEQLEQRVKSVIGWALGREVTPEELKFLLAGREAAKKQEEERIQEELAQERALSDVRQTRTRYRWLQAFVLVVLAFSSVLMWLFREEAVARANVEKEAQQFREEAAVAREQAKEQARKAEEQATQRQRDAAKAQQEASDAAARAREAAQEAKAALDNAAKAAGLSAADAKQKQKDAELLAQIASFLEADAFARRQEAERATAEAEIARLKADQAAAEATERATRAESAERLAREIAADAKRDAEAALAAAKRSADETAEAKRQAQLAQQEAAQAKLDKEAAEKARDAALKEVAGMPTVQQLRAEADSARVEAEDAKRALESCRKQRTP</sequence>
<evidence type="ECO:0000313" key="4">
    <source>
        <dbReference type="Proteomes" id="UP000075635"/>
    </source>
</evidence>
<feature type="compositionally biased region" description="Low complexity" evidence="1">
    <location>
        <begin position="507"/>
        <end position="516"/>
    </location>
</feature>
<reference evidence="3 4" key="1">
    <citation type="submission" date="2014-02" db="EMBL/GenBank/DDBJ databases">
        <title>The small core and large imbalanced accessory genome model reveals a collaborative survival strategy of Sorangium cellulosum strains in nature.</title>
        <authorList>
            <person name="Han K."/>
            <person name="Peng R."/>
            <person name="Blom J."/>
            <person name="Li Y.-Z."/>
        </authorList>
    </citation>
    <scope>NUCLEOTIDE SEQUENCE [LARGE SCALE GENOMIC DNA]</scope>
    <source>
        <strain evidence="3 4">So0011-07</strain>
    </source>
</reference>
<dbReference type="Pfam" id="PF14516">
    <property type="entry name" value="AAA_35"/>
    <property type="match status" value="1"/>
</dbReference>
<feature type="compositionally biased region" description="Basic and acidic residues" evidence="1">
    <location>
        <begin position="627"/>
        <end position="637"/>
    </location>
</feature>
<dbReference type="Gene3D" id="3.40.50.300">
    <property type="entry name" value="P-loop containing nucleotide triphosphate hydrolases"/>
    <property type="match status" value="1"/>
</dbReference>
<gene>
    <name evidence="3" type="ORF">BE17_37220</name>
</gene>
<keyword evidence="2" id="KW-0472">Membrane</keyword>
<dbReference type="AlphaFoldDB" id="A0A150SGF0"/>
<feature type="compositionally biased region" description="Low complexity" evidence="1">
    <location>
        <begin position="638"/>
        <end position="649"/>
    </location>
</feature>
<feature type="region of interest" description="Disordered" evidence="1">
    <location>
        <begin position="487"/>
        <end position="520"/>
    </location>
</feature>
<feature type="compositionally biased region" description="Basic and acidic residues" evidence="1">
    <location>
        <begin position="487"/>
        <end position="506"/>
    </location>
</feature>
<feature type="transmembrane region" description="Helical" evidence="2">
    <location>
        <begin position="440"/>
        <end position="459"/>
    </location>
</feature>
<name>A0A150SGF0_SORCE</name>
<feature type="compositionally biased region" description="Basic and acidic residues" evidence="1">
    <location>
        <begin position="678"/>
        <end position="703"/>
    </location>
</feature>
<feature type="region of interest" description="Disordered" evidence="1">
    <location>
        <begin position="619"/>
        <end position="703"/>
    </location>
</feature>
<organism evidence="3 4">
    <name type="scientific">Sorangium cellulosum</name>
    <name type="common">Polyangium cellulosum</name>
    <dbReference type="NCBI Taxonomy" id="56"/>
    <lineage>
        <taxon>Bacteria</taxon>
        <taxon>Pseudomonadati</taxon>
        <taxon>Myxococcota</taxon>
        <taxon>Polyangia</taxon>
        <taxon>Polyangiales</taxon>
        <taxon>Polyangiaceae</taxon>
        <taxon>Sorangium</taxon>
    </lineage>
</organism>
<keyword evidence="2" id="KW-1133">Transmembrane helix</keyword>
<comment type="caution">
    <text evidence="3">The sequence shown here is derived from an EMBL/GenBank/DDBJ whole genome shotgun (WGS) entry which is preliminary data.</text>
</comment>
<dbReference type="SUPFAM" id="SSF52540">
    <property type="entry name" value="P-loop containing nucleoside triphosphate hydrolases"/>
    <property type="match status" value="1"/>
</dbReference>
<protein>
    <submittedName>
        <fullName evidence="3">Uncharacterized protein</fullName>
    </submittedName>
</protein>
<keyword evidence="2" id="KW-0812">Transmembrane</keyword>
<dbReference type="InterPro" id="IPR027417">
    <property type="entry name" value="P-loop_NTPase"/>
</dbReference>
<dbReference type="Proteomes" id="UP000075635">
    <property type="component" value="Unassembled WGS sequence"/>
</dbReference>
<evidence type="ECO:0000256" key="2">
    <source>
        <dbReference type="SAM" id="Phobius"/>
    </source>
</evidence>
<proteinExistence type="predicted"/>
<evidence type="ECO:0000313" key="3">
    <source>
        <dbReference type="EMBL" id="KYF91461.1"/>
    </source>
</evidence>
<dbReference type="EMBL" id="JEMB01001018">
    <property type="protein sequence ID" value="KYF91461.1"/>
    <property type="molecule type" value="Genomic_DNA"/>
</dbReference>
<evidence type="ECO:0000256" key="1">
    <source>
        <dbReference type="SAM" id="MobiDB-lite"/>
    </source>
</evidence>
<accession>A0A150SGF0</accession>